<feature type="compositionally biased region" description="Gly residues" evidence="1">
    <location>
        <begin position="1165"/>
        <end position="1175"/>
    </location>
</feature>
<dbReference type="PaxDb" id="5141-EFNCRP00000007875"/>
<name>Q7S0A9_NEUCR</name>
<feature type="region of interest" description="Disordered" evidence="1">
    <location>
        <begin position="558"/>
        <end position="611"/>
    </location>
</feature>
<dbReference type="Gene3D" id="1.20.120.1020">
    <property type="entry name" value="Prion-inhibition and propagation, HeLo domain"/>
    <property type="match status" value="1"/>
</dbReference>
<feature type="region of interest" description="Disordered" evidence="1">
    <location>
        <begin position="859"/>
        <end position="885"/>
    </location>
</feature>
<proteinExistence type="predicted"/>
<sequence length="1325" mass="145472">MASGIPMGGFQLGPSLNRRLSRLYNDTKKSSDFVKEPVQHAEADPEIKSLHRKLKIQKDRLVSWGLEWSDPTHSAEVYIDSSLSKAGLSEVVGSIMSTIKDILAEAEPLWNSSKQLTGESNEPYQPPKRGEKIRMVVWDKNRFEDLIRDLTTSIDTLYDLSRTRSSYAQHSSAARERLQRAVSSPTEDYRPFESTRIQTPQQIDPSTLMNLRDMQAVPMTEAGSQEQGTREIVFMGKQAYAELMQRMGAQIPYGPLLLEYAPFDSLYSITGITPPMAKFERLSSGLQADPQRSSSSWTGLPRLLAYFEDMENSRFGLVYRFPRTFNPVTYENLTQNPLYSMCSLGDLLARPDFEPKLEAKFRLAANLANTVFDMHARGITHGNLLIDNISFCNAVSTDPEISGMSRGEVDIRRPLVSSFDLFSDPQSQDEPEPFTPYRHPLDPKNSTQSPLSINADSKTLDLYSLAMILISVGLWNKLENILSDVQNPVVSDAILDQLAIRCGTLYMKAVQTCLRAVDQEIGGQHTVDEIARHVEFKASRYLEACCILDGVSNLEERLGDDLSPAPPALQIPSEPVASGSGSSKETKSEKASIEKPTPKARKSEEADPPVTVVPVNPELEVRVKIQAHQAKESSAKEKARLYPHVPLPPDVVEQWNSVLMPEINSALKTFYRKNPESVEISLESIGESPQRIKPTILVVCTSVNKVRAILKKKLGVLFDGTRSNLGLKVCKGQVLRSRKQVINRSMANSDDTGDVIAANPSYQPTPQNGASIGAWIGDRHLPPVSLGGLIVVDDKPYGMTVHHMLDDPDSDQAADDNTRSMAGGGLNDLAAWYAQQYSNTDESSPESSENDDYACEFSDTDSEAYSESAITSEASDDGDYYEEEEQFTEPGDIPGIEPGCGEGFIITQPALDDVASDFYPSAEDKDQDHLDTFRVGEMYASSGIRRRKENGLVHEIDWALFEFEDDRQPSDNSIPKASNKHNRLSSIPPDQIPTILPTSIAPSHTLPGLQVQCMARTSGLQTGTILPTLTSVKILGRASPSHTYQISGTPSLGLVPNRPNRPSGSGDQTINSRRQPLPMGIPGDSGAWVVERDGGSVCGHILAWSSRKRVAYICPMEVLVRDIAEVLEAEEIRLPGPTGAVIYQSYEDRTPGVSRQASKSSTRTVGGGYGGGGGQSISRQTSAASARTYIGQQDFGSAGLDRTFSRGSAFAGIGPPGYDDYPVSENEPGRQSSVRRSQKQVEEEYLPAYSELKQAQVVAAAGLYRQGERPGNNNSDNNDGNNNRNDDDNDGYDEGVEDLEHDFKDLAALEGAMPFGVERWGTGFA</sequence>
<evidence type="ECO:0000313" key="2">
    <source>
        <dbReference type="EMBL" id="EAA28749.2"/>
    </source>
</evidence>
<reference evidence="2 3" key="1">
    <citation type="journal article" date="2003" name="Nature">
        <title>The genome sequence of the filamentous fungus Neurospora crassa.</title>
        <authorList>
            <person name="Galagan J.E."/>
            <person name="Calvo S.E."/>
            <person name="Borkovich K.A."/>
            <person name="Selker E.U."/>
            <person name="Read N.D."/>
            <person name="Jaffe D."/>
            <person name="FitzHugh W."/>
            <person name="Ma L.J."/>
            <person name="Smirnov S."/>
            <person name="Purcell S."/>
            <person name="Rehman B."/>
            <person name="Elkins T."/>
            <person name="Engels R."/>
            <person name="Wang S."/>
            <person name="Nielsen C.B."/>
            <person name="Butler J."/>
            <person name="Endrizzi M."/>
            <person name="Qui D."/>
            <person name="Ianakiev P."/>
            <person name="Bell-Pedersen D."/>
            <person name="Nelson M.A."/>
            <person name="Werner-Washburne M."/>
            <person name="Selitrennikoff C.P."/>
            <person name="Kinsey J.A."/>
            <person name="Braun E.L."/>
            <person name="Zelter A."/>
            <person name="Schulte U."/>
            <person name="Kothe G.O."/>
            <person name="Jedd G."/>
            <person name="Mewes W."/>
            <person name="Staben C."/>
            <person name="Marcotte E."/>
            <person name="Greenberg D."/>
            <person name="Roy A."/>
            <person name="Foley K."/>
            <person name="Naylor J."/>
            <person name="Stange-Thomann N."/>
            <person name="Barrett R."/>
            <person name="Gnerre S."/>
            <person name="Kamal M."/>
            <person name="Kamvysselis M."/>
            <person name="Mauceli E."/>
            <person name="Bielke C."/>
            <person name="Rudd S."/>
            <person name="Frishman D."/>
            <person name="Krystofova S."/>
            <person name="Rasmussen C."/>
            <person name="Metzenberg R.L."/>
            <person name="Perkins D.D."/>
            <person name="Kroken S."/>
            <person name="Cogoni C."/>
            <person name="Macino G."/>
            <person name="Catcheside D."/>
            <person name="Li W."/>
            <person name="Pratt R.J."/>
            <person name="Osmani S.A."/>
            <person name="DeSouza C.P."/>
            <person name="Glass L."/>
            <person name="Orbach M.J."/>
            <person name="Berglund J.A."/>
            <person name="Voelker R."/>
            <person name="Yarden O."/>
            <person name="Plamann M."/>
            <person name="Seiler S."/>
            <person name="Dunlap J."/>
            <person name="Radford A."/>
            <person name="Aramayo R."/>
            <person name="Natvig D.O."/>
            <person name="Alex L.A."/>
            <person name="Mannhaupt G."/>
            <person name="Ebbole D.J."/>
            <person name="Freitag M."/>
            <person name="Paulsen I."/>
            <person name="Sachs M.S."/>
            <person name="Lander E.S."/>
            <person name="Nusbaum C."/>
            <person name="Birren B."/>
        </authorList>
    </citation>
    <scope>NUCLEOTIDE SEQUENCE [LARGE SCALE GENOMIC DNA]</scope>
    <source>
        <strain evidence="3">ATCC 24698 / 74-OR23-1A / CBS 708.71 / DSM 1257 / FGSC 987</strain>
    </source>
</reference>
<dbReference type="InParanoid" id="Q7S0A9"/>
<evidence type="ECO:0000256" key="1">
    <source>
        <dbReference type="SAM" id="MobiDB-lite"/>
    </source>
</evidence>
<feature type="compositionally biased region" description="Acidic residues" evidence="1">
    <location>
        <begin position="874"/>
        <end position="885"/>
    </location>
</feature>
<dbReference type="PANTHER" id="PTHR37542:SF2">
    <property type="entry name" value="PROTEIN KINASE DOMAIN-CONTAINING PROTEIN"/>
    <property type="match status" value="1"/>
</dbReference>
<dbReference type="GeneID" id="3874132"/>
<dbReference type="Proteomes" id="UP000001805">
    <property type="component" value="Chromosome 3, Linkage Group III"/>
</dbReference>
<dbReference type="RefSeq" id="XP_957985.2">
    <property type="nucleotide sequence ID" value="XM_952892.2"/>
</dbReference>
<dbReference type="KEGG" id="ncr:NCU07513"/>
<dbReference type="EMBL" id="CM002238">
    <property type="protein sequence ID" value="EAA28749.2"/>
    <property type="molecule type" value="Genomic_DNA"/>
</dbReference>
<feature type="region of interest" description="Disordered" evidence="1">
    <location>
        <begin position="422"/>
        <end position="450"/>
    </location>
</feature>
<dbReference type="STRING" id="367110.Q7S0A9"/>
<gene>
    <name evidence="2" type="ORF">NCU07513</name>
</gene>
<feature type="region of interest" description="Disordered" evidence="1">
    <location>
        <begin position="171"/>
        <end position="196"/>
    </location>
</feature>
<feature type="region of interest" description="Disordered" evidence="1">
    <location>
        <begin position="1211"/>
        <end position="1240"/>
    </location>
</feature>
<feature type="compositionally biased region" description="Polar residues" evidence="1">
    <location>
        <begin position="1060"/>
        <end position="1074"/>
    </location>
</feature>
<feature type="region of interest" description="Disordered" evidence="1">
    <location>
        <begin position="966"/>
        <end position="989"/>
    </location>
</feature>
<dbReference type="InterPro" id="IPR038305">
    <property type="entry name" value="HeLo_sf"/>
</dbReference>
<evidence type="ECO:0008006" key="4">
    <source>
        <dbReference type="Google" id="ProtNLM"/>
    </source>
</evidence>
<feature type="compositionally biased region" description="Acidic residues" evidence="1">
    <location>
        <begin position="1287"/>
        <end position="1299"/>
    </location>
</feature>
<dbReference type="OrthoDB" id="5418235at2759"/>
<feature type="region of interest" description="Disordered" evidence="1">
    <location>
        <begin position="1046"/>
        <end position="1080"/>
    </location>
</feature>
<dbReference type="SUPFAM" id="SSF56112">
    <property type="entry name" value="Protein kinase-like (PK-like)"/>
    <property type="match status" value="1"/>
</dbReference>
<evidence type="ECO:0000313" key="3">
    <source>
        <dbReference type="Proteomes" id="UP000001805"/>
    </source>
</evidence>
<organism evidence="2 3">
    <name type="scientific">Neurospora crassa (strain ATCC 24698 / 74-OR23-1A / CBS 708.71 / DSM 1257 / FGSC 987)</name>
    <dbReference type="NCBI Taxonomy" id="367110"/>
    <lineage>
        <taxon>Eukaryota</taxon>
        <taxon>Fungi</taxon>
        <taxon>Dikarya</taxon>
        <taxon>Ascomycota</taxon>
        <taxon>Pezizomycotina</taxon>
        <taxon>Sordariomycetes</taxon>
        <taxon>Sordariomycetidae</taxon>
        <taxon>Sordariales</taxon>
        <taxon>Sordariaceae</taxon>
        <taxon>Neurospora</taxon>
    </lineage>
</organism>
<keyword evidence="3" id="KW-1185">Reference proteome</keyword>
<feature type="region of interest" description="Disordered" evidence="1">
    <location>
        <begin position="1151"/>
        <end position="1180"/>
    </location>
</feature>
<dbReference type="HOGENOM" id="CLU_006822_0_0_1"/>
<feature type="compositionally biased region" description="Low complexity" evidence="1">
    <location>
        <begin position="1271"/>
        <end position="1283"/>
    </location>
</feature>
<feature type="compositionally biased region" description="Polar residues" evidence="1">
    <location>
        <begin position="1153"/>
        <end position="1164"/>
    </location>
</feature>
<protein>
    <recommendedName>
        <fullName evidence="4">Protein kinase domain-containing protein</fullName>
    </recommendedName>
</protein>
<accession>Q7S0A9</accession>
<dbReference type="InterPro" id="IPR011009">
    <property type="entry name" value="Kinase-like_dom_sf"/>
</dbReference>
<feature type="compositionally biased region" description="Basic and acidic residues" evidence="1">
    <location>
        <begin position="584"/>
        <end position="605"/>
    </location>
</feature>
<dbReference type="PANTHER" id="PTHR37542">
    <property type="entry name" value="HELO DOMAIN-CONTAINING PROTEIN-RELATED"/>
    <property type="match status" value="1"/>
</dbReference>
<feature type="region of interest" description="Disordered" evidence="1">
    <location>
        <begin position="1264"/>
        <end position="1299"/>
    </location>
</feature>
<dbReference type="VEuPathDB" id="FungiDB:NCU07513"/>